<feature type="compositionally biased region" description="Polar residues" evidence="1">
    <location>
        <begin position="54"/>
        <end position="64"/>
    </location>
</feature>
<evidence type="ECO:0000256" key="1">
    <source>
        <dbReference type="SAM" id="MobiDB-lite"/>
    </source>
</evidence>
<dbReference type="EMBL" id="BTRK01000006">
    <property type="protein sequence ID" value="GMR56997.1"/>
    <property type="molecule type" value="Genomic_DNA"/>
</dbReference>
<organism evidence="2 3">
    <name type="scientific">Pristionchus mayeri</name>
    <dbReference type="NCBI Taxonomy" id="1317129"/>
    <lineage>
        <taxon>Eukaryota</taxon>
        <taxon>Metazoa</taxon>
        <taxon>Ecdysozoa</taxon>
        <taxon>Nematoda</taxon>
        <taxon>Chromadorea</taxon>
        <taxon>Rhabditida</taxon>
        <taxon>Rhabditina</taxon>
        <taxon>Diplogasteromorpha</taxon>
        <taxon>Diplogasteroidea</taxon>
        <taxon>Neodiplogasteridae</taxon>
        <taxon>Pristionchus</taxon>
    </lineage>
</organism>
<sequence length="309" mass="33781">PRDVNIIQIGNPSDHTETPSNRTVQTSSSSEVLPEQNQLEKADHSTDEARPSESLDTQSINEARTTGEMRTPPLSSPITSHGESGETVSIGQASGHLNSVDTQTQRDVTAIEIGNPSDHIQNPSLSIVESLGSAPLNEECTGLKNLPKVSDQFNGEVKEFTQKEKKRPRLSRVDLTKTWDGLEVRMVFFIGSNKDFCYMANLNMERFKISKGGSIIRELQVTLTGAEDPIIEQLADILSTSIKIVNITYKCMAALSSSDLSLCAKLLASSTIGDLRFRLTILDGTMTPFHSVEGHGISREYCAWASADQ</sequence>
<gene>
    <name evidence="2" type="ORF">PMAYCL1PPCAC_27192</name>
</gene>
<feature type="compositionally biased region" description="Basic and acidic residues" evidence="1">
    <location>
        <begin position="38"/>
        <end position="53"/>
    </location>
</feature>
<evidence type="ECO:0000313" key="2">
    <source>
        <dbReference type="EMBL" id="GMR56997.1"/>
    </source>
</evidence>
<name>A0AAN5I8X0_9BILA</name>
<accession>A0AAN5I8X0</accession>
<evidence type="ECO:0000313" key="3">
    <source>
        <dbReference type="Proteomes" id="UP001328107"/>
    </source>
</evidence>
<feature type="region of interest" description="Disordered" evidence="1">
    <location>
        <begin position="1"/>
        <end position="90"/>
    </location>
</feature>
<reference evidence="3" key="1">
    <citation type="submission" date="2022-10" db="EMBL/GenBank/DDBJ databases">
        <title>Genome assembly of Pristionchus species.</title>
        <authorList>
            <person name="Yoshida K."/>
            <person name="Sommer R.J."/>
        </authorList>
    </citation>
    <scope>NUCLEOTIDE SEQUENCE [LARGE SCALE GENOMIC DNA]</scope>
    <source>
        <strain evidence="3">RS5460</strain>
    </source>
</reference>
<dbReference type="AlphaFoldDB" id="A0AAN5I8X0"/>
<keyword evidence="3" id="KW-1185">Reference proteome</keyword>
<proteinExistence type="predicted"/>
<protein>
    <submittedName>
        <fullName evidence="2">Uncharacterized protein</fullName>
    </submittedName>
</protein>
<feature type="compositionally biased region" description="Polar residues" evidence="1">
    <location>
        <begin position="8"/>
        <end position="37"/>
    </location>
</feature>
<feature type="compositionally biased region" description="Polar residues" evidence="1">
    <location>
        <begin position="76"/>
        <end position="90"/>
    </location>
</feature>
<dbReference type="Proteomes" id="UP001328107">
    <property type="component" value="Unassembled WGS sequence"/>
</dbReference>
<comment type="caution">
    <text evidence="2">The sequence shown here is derived from an EMBL/GenBank/DDBJ whole genome shotgun (WGS) entry which is preliminary data.</text>
</comment>
<feature type="non-terminal residue" evidence="2">
    <location>
        <position position="1"/>
    </location>
</feature>